<comment type="caution">
    <text evidence="1">The sequence shown here is derived from an EMBL/GenBank/DDBJ whole genome shotgun (WGS) entry which is preliminary data.</text>
</comment>
<dbReference type="EMBL" id="JANBUJ010000188">
    <property type="protein sequence ID" value="KAJ2773703.1"/>
    <property type="molecule type" value="Genomic_DNA"/>
</dbReference>
<proteinExistence type="predicted"/>
<keyword evidence="2" id="KW-1185">Reference proteome</keyword>
<protein>
    <submittedName>
        <fullName evidence="1">Uncharacterized protein</fullName>
    </submittedName>
</protein>
<evidence type="ECO:0000313" key="2">
    <source>
        <dbReference type="Proteomes" id="UP001140234"/>
    </source>
</evidence>
<feature type="non-terminal residue" evidence="1">
    <location>
        <position position="1"/>
    </location>
</feature>
<accession>A0ACC1K5D1</accession>
<name>A0ACC1K5D1_9FUNG</name>
<dbReference type="Proteomes" id="UP001140234">
    <property type="component" value="Unassembled WGS sequence"/>
</dbReference>
<organism evidence="1 2">
    <name type="scientific">Coemansia nantahalensis</name>
    <dbReference type="NCBI Taxonomy" id="2789366"/>
    <lineage>
        <taxon>Eukaryota</taxon>
        <taxon>Fungi</taxon>
        <taxon>Fungi incertae sedis</taxon>
        <taxon>Zoopagomycota</taxon>
        <taxon>Kickxellomycotina</taxon>
        <taxon>Kickxellomycetes</taxon>
        <taxon>Kickxellales</taxon>
        <taxon>Kickxellaceae</taxon>
        <taxon>Coemansia</taxon>
    </lineage>
</organism>
<evidence type="ECO:0000313" key="1">
    <source>
        <dbReference type="EMBL" id="KAJ2773703.1"/>
    </source>
</evidence>
<sequence>VYFASAAPAIRFPNVYGIDMPTGKELVATGRTDAEVAEVIGADCIFFQDLDDLIDSCRRFNPAIAAFDTSVFDGKYVTGDVSSEYLQKLEARRSDAAKQKANADGEAIGLHNYK</sequence>
<gene>
    <name evidence="1" type="ORF">IWQ57_001175</name>
</gene>
<reference evidence="1" key="1">
    <citation type="submission" date="2022-07" db="EMBL/GenBank/DDBJ databases">
        <title>Phylogenomic reconstructions and comparative analyses of Kickxellomycotina fungi.</title>
        <authorList>
            <person name="Reynolds N.K."/>
            <person name="Stajich J.E."/>
            <person name="Barry K."/>
            <person name="Grigoriev I.V."/>
            <person name="Crous P."/>
            <person name="Smith M.E."/>
        </authorList>
    </citation>
    <scope>NUCLEOTIDE SEQUENCE</scope>
    <source>
        <strain evidence="1">CBS 109366</strain>
    </source>
</reference>